<feature type="region of interest" description="Disordered" evidence="1">
    <location>
        <begin position="142"/>
        <end position="177"/>
    </location>
</feature>
<reference evidence="2" key="1">
    <citation type="submission" date="2023-01" db="EMBL/GenBank/DDBJ databases">
        <title>Metagenome sequencing of chrysophaentin producing Chrysophaeum taylorii.</title>
        <authorList>
            <person name="Davison J."/>
            <person name="Bewley C."/>
        </authorList>
    </citation>
    <scope>NUCLEOTIDE SEQUENCE</scope>
    <source>
        <strain evidence="2">NIES-1699</strain>
    </source>
</reference>
<proteinExistence type="predicted"/>
<dbReference type="AlphaFoldDB" id="A0AAD7XIP9"/>
<dbReference type="EMBL" id="JAQMWT010000360">
    <property type="protein sequence ID" value="KAJ8603132.1"/>
    <property type="molecule type" value="Genomic_DNA"/>
</dbReference>
<dbReference type="Proteomes" id="UP001230188">
    <property type="component" value="Unassembled WGS sequence"/>
</dbReference>
<protein>
    <submittedName>
        <fullName evidence="2">Uncharacterized protein</fullName>
    </submittedName>
</protein>
<evidence type="ECO:0000313" key="3">
    <source>
        <dbReference type="Proteomes" id="UP001230188"/>
    </source>
</evidence>
<accession>A0AAD7XIP9</accession>
<organism evidence="2 3">
    <name type="scientific">Chrysophaeum taylorii</name>
    <dbReference type="NCBI Taxonomy" id="2483200"/>
    <lineage>
        <taxon>Eukaryota</taxon>
        <taxon>Sar</taxon>
        <taxon>Stramenopiles</taxon>
        <taxon>Ochrophyta</taxon>
        <taxon>Pelagophyceae</taxon>
        <taxon>Pelagomonadales</taxon>
        <taxon>Pelagomonadaceae</taxon>
        <taxon>Chrysophaeum</taxon>
    </lineage>
</organism>
<evidence type="ECO:0000313" key="2">
    <source>
        <dbReference type="EMBL" id="KAJ8603132.1"/>
    </source>
</evidence>
<name>A0AAD7XIP9_9STRA</name>
<sequence length="177" mass="19536">MFASKSRAPNATRLDALGYIEFAELELTRHFWESALCHARIARAVAMHREDDTIARSAEDIAAAAVERCVPKGAVAHNRRKPKFPDARRVLARATHALNHRKFGDAAMHAEIAAAIGTFELDEYVLARSQAILACASEHEARGSYLSRKKRRMDETTTTTGTTTGTSTPKEIESDDN</sequence>
<gene>
    <name evidence="2" type="ORF">CTAYLR_004584</name>
</gene>
<keyword evidence="3" id="KW-1185">Reference proteome</keyword>
<feature type="compositionally biased region" description="Low complexity" evidence="1">
    <location>
        <begin position="156"/>
        <end position="168"/>
    </location>
</feature>
<evidence type="ECO:0000256" key="1">
    <source>
        <dbReference type="SAM" id="MobiDB-lite"/>
    </source>
</evidence>
<comment type="caution">
    <text evidence="2">The sequence shown here is derived from an EMBL/GenBank/DDBJ whole genome shotgun (WGS) entry which is preliminary data.</text>
</comment>